<evidence type="ECO:0000313" key="3">
    <source>
        <dbReference type="Proteomes" id="UP000316968"/>
    </source>
</evidence>
<name>A0A4Y6UTU0_SACBS</name>
<protein>
    <submittedName>
        <fullName evidence="2">Uncharacterized protein</fullName>
    </submittedName>
</protein>
<reference evidence="2 3" key="1">
    <citation type="submission" date="2019-06" db="EMBL/GenBank/DDBJ databases">
        <title>Saccharibacillus brassicae sp. nov., an endophytic bacterium isolated from Chinese cabbage seeds (Brassica pekinensis).</title>
        <authorList>
            <person name="Jiang L."/>
            <person name="Lee J."/>
            <person name="Kim S.W."/>
        </authorList>
    </citation>
    <scope>NUCLEOTIDE SEQUENCE [LARGE SCALE GENOMIC DNA]</scope>
    <source>
        <strain evidence="3">KCTC 43072 / ATSA2</strain>
    </source>
</reference>
<evidence type="ECO:0000256" key="1">
    <source>
        <dbReference type="SAM" id="SignalP"/>
    </source>
</evidence>
<dbReference type="EMBL" id="CP041217">
    <property type="protein sequence ID" value="QDH21133.1"/>
    <property type="molecule type" value="Genomic_DNA"/>
</dbReference>
<accession>A0A4Y6UTU0</accession>
<feature type="signal peptide" evidence="1">
    <location>
        <begin position="1"/>
        <end position="24"/>
    </location>
</feature>
<dbReference type="KEGG" id="saca:FFV09_09875"/>
<dbReference type="Proteomes" id="UP000316968">
    <property type="component" value="Chromosome"/>
</dbReference>
<dbReference type="RefSeq" id="WP_141447680.1">
    <property type="nucleotide sequence ID" value="NZ_CP041217.1"/>
</dbReference>
<keyword evidence="3" id="KW-1185">Reference proteome</keyword>
<keyword evidence="1" id="KW-0732">Signal</keyword>
<dbReference type="AlphaFoldDB" id="A0A4Y6UTU0"/>
<proteinExistence type="predicted"/>
<organism evidence="2 3">
    <name type="scientific">Saccharibacillus brassicae</name>
    <dbReference type="NCBI Taxonomy" id="2583377"/>
    <lineage>
        <taxon>Bacteria</taxon>
        <taxon>Bacillati</taxon>
        <taxon>Bacillota</taxon>
        <taxon>Bacilli</taxon>
        <taxon>Bacillales</taxon>
        <taxon>Paenibacillaceae</taxon>
        <taxon>Saccharibacillus</taxon>
    </lineage>
</organism>
<feature type="chain" id="PRO_5039451556" evidence="1">
    <location>
        <begin position="25"/>
        <end position="274"/>
    </location>
</feature>
<sequence>MSLSKKMISSVLAFSIISISSTNMFTQSSFAQEAQPQIAQYHLENNVVDENFVVVGIKYTDTTVEVKETKQGKETNLVEKETYIFKENKEKYAEMFPDHTTTTEILITNENEYFINDKKLSEEELNTPYSSDVTNDLSMKGTAMGVMTLGLESGGKQGLTYYTNRGLKPYDVYDFRAYPSANFFLEKAEGSVTFGSASASTHGSRLSDFKMYANVVASSKDGVDQGMVQLAASGVGYFAHVIIGMIGTSVAAYQVYKNSNAGLEAMRNAYNVIK</sequence>
<evidence type="ECO:0000313" key="2">
    <source>
        <dbReference type="EMBL" id="QDH21133.1"/>
    </source>
</evidence>
<gene>
    <name evidence="2" type="ORF">FFV09_09875</name>
</gene>